<feature type="region of interest" description="Disordered" evidence="1">
    <location>
        <begin position="1"/>
        <end position="23"/>
    </location>
</feature>
<protein>
    <submittedName>
        <fullName evidence="2">Uncharacterized protein MANES_05G032500</fullName>
    </submittedName>
</protein>
<sequence length="152" mass="16603">MAKLRLPGRHVAAGNEHHRGQKADVLAEPVQPVARFIQFEAESEGLQRVRARVQRKFGVLEDGELDRQVIHQCTGNDSSVHLWLPLCRSLYLLGVVLVHGKGAGRLVEAAADANSTGCQRAVETIYLVAADGELEHVLVAAGQSLQSLWLVR</sequence>
<evidence type="ECO:0000313" key="2">
    <source>
        <dbReference type="EMBL" id="MBW85974.1"/>
    </source>
</evidence>
<name>A0A2P2IXM2_RHIMU</name>
<accession>A0A2P2IXM2</accession>
<dbReference type="AlphaFoldDB" id="A0A2P2IXM2"/>
<organism evidence="2">
    <name type="scientific">Rhizophora mucronata</name>
    <name type="common">Asiatic mangrove</name>
    <dbReference type="NCBI Taxonomy" id="61149"/>
    <lineage>
        <taxon>Eukaryota</taxon>
        <taxon>Viridiplantae</taxon>
        <taxon>Streptophyta</taxon>
        <taxon>Embryophyta</taxon>
        <taxon>Tracheophyta</taxon>
        <taxon>Spermatophyta</taxon>
        <taxon>Magnoliopsida</taxon>
        <taxon>eudicotyledons</taxon>
        <taxon>Gunneridae</taxon>
        <taxon>Pentapetalae</taxon>
        <taxon>rosids</taxon>
        <taxon>fabids</taxon>
        <taxon>Malpighiales</taxon>
        <taxon>Rhizophoraceae</taxon>
        <taxon>Rhizophora</taxon>
    </lineage>
</organism>
<dbReference type="EMBL" id="GGEC01005491">
    <property type="protein sequence ID" value="MBW85974.1"/>
    <property type="molecule type" value="Transcribed_RNA"/>
</dbReference>
<evidence type="ECO:0000256" key="1">
    <source>
        <dbReference type="SAM" id="MobiDB-lite"/>
    </source>
</evidence>
<proteinExistence type="predicted"/>
<reference evidence="2" key="1">
    <citation type="submission" date="2018-02" db="EMBL/GenBank/DDBJ databases">
        <title>Rhizophora mucronata_Transcriptome.</title>
        <authorList>
            <person name="Meera S.P."/>
            <person name="Sreeshan A."/>
            <person name="Augustine A."/>
        </authorList>
    </citation>
    <scope>NUCLEOTIDE SEQUENCE</scope>
    <source>
        <tissue evidence="2">Leaf</tissue>
    </source>
</reference>